<evidence type="ECO:0000256" key="10">
    <source>
        <dbReference type="ARBA" id="ARBA00022833"/>
    </source>
</evidence>
<accession>A0A2N8KDY2</accession>
<name>A0A2N8KDY2_9BURK</name>
<dbReference type="EC" id="3.4.11.2" evidence="4 12"/>
<dbReference type="GO" id="GO:0008270">
    <property type="term" value="F:zinc ion binding"/>
    <property type="evidence" value="ECO:0007669"/>
    <property type="project" value="InterPro"/>
</dbReference>
<dbReference type="GO" id="GO:0008237">
    <property type="term" value="F:metallopeptidase activity"/>
    <property type="evidence" value="ECO:0007669"/>
    <property type="project" value="UniProtKB-UniRule"/>
</dbReference>
<dbReference type="Gene3D" id="1.25.50.10">
    <property type="entry name" value="Peptidase M1, alanyl aminopeptidase, C-terminal domain"/>
    <property type="match status" value="1"/>
</dbReference>
<dbReference type="InterPro" id="IPR027268">
    <property type="entry name" value="Peptidase_M4/M1_CTD_sf"/>
</dbReference>
<keyword evidence="7" id="KW-0645">Protease</keyword>
<evidence type="ECO:0000256" key="6">
    <source>
        <dbReference type="ARBA" id="ARBA00022438"/>
    </source>
</evidence>
<evidence type="ECO:0000256" key="4">
    <source>
        <dbReference type="ARBA" id="ARBA00012564"/>
    </source>
</evidence>
<evidence type="ECO:0000256" key="1">
    <source>
        <dbReference type="ARBA" id="ARBA00000098"/>
    </source>
</evidence>
<feature type="domain" description="Peptidase M1 membrane alanine aminopeptidase" evidence="13">
    <location>
        <begin position="229"/>
        <end position="443"/>
    </location>
</feature>
<organism evidence="17 18">
    <name type="scientific">Achromobacter pulmonis</name>
    <dbReference type="NCBI Taxonomy" id="1389932"/>
    <lineage>
        <taxon>Bacteria</taxon>
        <taxon>Pseudomonadati</taxon>
        <taxon>Pseudomonadota</taxon>
        <taxon>Betaproteobacteria</taxon>
        <taxon>Burkholderiales</taxon>
        <taxon>Alcaligenaceae</taxon>
        <taxon>Achromobacter</taxon>
    </lineage>
</organism>
<dbReference type="GO" id="GO:0006508">
    <property type="term" value="P:proteolysis"/>
    <property type="evidence" value="ECO:0007669"/>
    <property type="project" value="UniProtKB-UniRule"/>
</dbReference>
<dbReference type="InterPro" id="IPR001930">
    <property type="entry name" value="Peptidase_M1"/>
</dbReference>
<dbReference type="PANTHER" id="PTHR46322:SF1">
    <property type="entry name" value="PUROMYCIN-SENSITIVE AMINOPEPTIDASE"/>
    <property type="match status" value="1"/>
</dbReference>
<dbReference type="PRINTS" id="PR00756">
    <property type="entry name" value="ALADIPTASE"/>
</dbReference>
<dbReference type="InterPro" id="IPR014782">
    <property type="entry name" value="Peptidase_M1_dom"/>
</dbReference>
<protein>
    <recommendedName>
        <fullName evidence="5 12">Aminopeptidase N</fullName>
        <ecNumber evidence="4 12">3.4.11.2</ecNumber>
    </recommendedName>
</protein>
<keyword evidence="11" id="KW-0482">Metalloprotease</keyword>
<dbReference type="InterPro" id="IPR042097">
    <property type="entry name" value="Aminopeptidase_N-like_N_sf"/>
</dbReference>
<dbReference type="InterPro" id="IPR045357">
    <property type="entry name" value="Aminopeptidase_N-like_N"/>
</dbReference>
<dbReference type="Proteomes" id="UP000235994">
    <property type="component" value="Unassembled WGS sequence"/>
</dbReference>
<dbReference type="AlphaFoldDB" id="A0A2N8KDY2"/>
<keyword evidence="6 17" id="KW-0031">Aminopeptidase</keyword>
<reference evidence="17 18" key="1">
    <citation type="submission" date="2018-01" db="EMBL/GenBank/DDBJ databases">
        <title>The draft genome of an aniline degradation strain ANB-1.</title>
        <authorList>
            <person name="Zhang L."/>
            <person name="Jiang J."/>
        </authorList>
    </citation>
    <scope>NUCLEOTIDE SEQUENCE [LARGE SCALE GENOMIC DNA]</scope>
    <source>
        <strain evidence="17 18">ANB-1</strain>
    </source>
</reference>
<evidence type="ECO:0000259" key="15">
    <source>
        <dbReference type="Pfam" id="PF17432"/>
    </source>
</evidence>
<dbReference type="InterPro" id="IPR012779">
    <property type="entry name" value="Peptidase_M1_pepN"/>
</dbReference>
<dbReference type="Gene3D" id="3.30.2010.30">
    <property type="match status" value="1"/>
</dbReference>
<feature type="domain" description="Peptidase M1 alanyl aminopeptidase Ig-like fold" evidence="14">
    <location>
        <begin position="464"/>
        <end position="571"/>
    </location>
</feature>
<evidence type="ECO:0000256" key="3">
    <source>
        <dbReference type="ARBA" id="ARBA00010136"/>
    </source>
</evidence>
<evidence type="ECO:0000313" key="17">
    <source>
        <dbReference type="EMBL" id="PND31645.1"/>
    </source>
</evidence>
<dbReference type="EMBL" id="POQS01000006">
    <property type="protein sequence ID" value="PND31645.1"/>
    <property type="molecule type" value="Genomic_DNA"/>
</dbReference>
<dbReference type="SUPFAM" id="SSF63737">
    <property type="entry name" value="Leukotriene A4 hydrolase N-terminal domain"/>
    <property type="match status" value="1"/>
</dbReference>
<proteinExistence type="inferred from homology"/>
<evidence type="ECO:0000256" key="8">
    <source>
        <dbReference type="ARBA" id="ARBA00022723"/>
    </source>
</evidence>
<comment type="caution">
    <text evidence="17">The sequence shown here is derived from an EMBL/GenBank/DDBJ whole genome shotgun (WGS) entry which is preliminary data.</text>
</comment>
<evidence type="ECO:0000256" key="11">
    <source>
        <dbReference type="ARBA" id="ARBA00023049"/>
    </source>
</evidence>
<dbReference type="FunFam" id="3.30.2010.30:FF:000002">
    <property type="entry name" value="Putative aminopeptidase N"/>
    <property type="match status" value="1"/>
</dbReference>
<sequence length="901" mass="100230">MRTDTPVTVYRKDYQPYPYDIPEVALAFDLAPDATEVRCAMQVRRKPDAGADAALVLDGEELELVSVAVDGAALPAERYRLSERRLELLGLPASATVEIVSRCKPSANSTLMGLYVSGGNFFTQCEAEGFRRITWFADRPDVMSRYRVTLRALPDYPVLLSNGNLVASRQLPDGRNEVEWEDPFPKPCYLFALVAGKLTHRETTVKTASGRDVLLQVYSDPGSETKTEWALDSLVRALRWDENRFGLELDLDRFMVVAVHDFNMGAMENKGLNIFNAAYVLADADTATDANYEGIESVIGHEYFHNWTGNRVTCRDWFQLSLKEGLTVLRDQEFSADMMADGMEAAAAASARAVKRIDDVVALRAAQFPEDAGPMAHPIRPESYQEIGNFYTATVYEKGAEVIRMQHTLLGEAGFRAGMDEYFRRHDGQAVTCDDFVAAMESVYVRQHPGRDLSVFRRWYRQAGTPRVTVKLDHDAAARRCTVTLTQACPPVGVEKKAGADYVKAPFHIPFAIGLLDRQGRALPLRHEGNTTETALLELTEQSQQWVFEDIAERPVPSLLRDFSAPVIVEYGWTNEELALLSAHDGNPFARWEAGQEFATRQILALAEARQAGRTLQADPAFIDTWRALLTDPALDAAYRARALALPSEKTLAERMRQVDPPALAVARDFLRAELGRQLAAEFRQAFEANQTPGEYSPAPVPAGRRALKNLALSHLMAAGETDAQRLAEQLYGQAGNMTDSMAALSALINFGQGEFPQQALAAFYDKWRDNPLVVDKWFALQASARSTTVQTARELMQHPAFTLRNPNRARALIFQFCLNNARGMHHPDGSGYAFWAEQVLALDALNPEIAARLARALDNWSRFVPALRAPMQAALQRVRAHEGLSRNVQEIVSKALEFAA</sequence>
<keyword evidence="10" id="KW-0862">Zinc</keyword>
<comment type="cofactor">
    <cofactor evidence="2">
        <name>Zn(2+)</name>
        <dbReference type="ChEBI" id="CHEBI:29105"/>
    </cofactor>
</comment>
<dbReference type="InterPro" id="IPR024601">
    <property type="entry name" value="Peptidase_M1_pepN_C"/>
</dbReference>
<evidence type="ECO:0000259" key="13">
    <source>
        <dbReference type="Pfam" id="PF01433"/>
    </source>
</evidence>
<dbReference type="Gene3D" id="1.10.390.10">
    <property type="entry name" value="Neutral Protease Domain 2"/>
    <property type="match status" value="1"/>
</dbReference>
<gene>
    <name evidence="17" type="primary">pepN</name>
    <name evidence="17" type="ORF">C1I89_22750</name>
</gene>
<evidence type="ECO:0000256" key="5">
    <source>
        <dbReference type="ARBA" id="ARBA00015611"/>
    </source>
</evidence>
<dbReference type="Pfam" id="PF17900">
    <property type="entry name" value="Peptidase_M1_N"/>
    <property type="match status" value="1"/>
</dbReference>
<evidence type="ECO:0000256" key="2">
    <source>
        <dbReference type="ARBA" id="ARBA00001947"/>
    </source>
</evidence>
<dbReference type="FunFam" id="2.60.40.1840:FF:000001">
    <property type="entry name" value="Aminopeptidase N"/>
    <property type="match status" value="1"/>
</dbReference>
<keyword evidence="9" id="KW-0378">Hydrolase</keyword>
<evidence type="ECO:0000256" key="9">
    <source>
        <dbReference type="ARBA" id="ARBA00022801"/>
    </source>
</evidence>
<keyword evidence="8" id="KW-0479">Metal-binding</keyword>
<dbReference type="InterPro" id="IPR038438">
    <property type="entry name" value="PepN_Ig-like_sf"/>
</dbReference>
<dbReference type="NCBIfam" id="TIGR02414">
    <property type="entry name" value="pepN_proteo"/>
    <property type="match status" value="1"/>
</dbReference>
<dbReference type="Pfam" id="PF17432">
    <property type="entry name" value="DUF3458_C"/>
    <property type="match status" value="1"/>
</dbReference>
<dbReference type="CDD" id="cd09600">
    <property type="entry name" value="M1_APN"/>
    <property type="match status" value="1"/>
</dbReference>
<dbReference type="InterPro" id="IPR035414">
    <property type="entry name" value="Peptidase_M1_pepN_Ig-like"/>
</dbReference>
<dbReference type="InterPro" id="IPR037144">
    <property type="entry name" value="Peptidase_M1_pepN_C_sf"/>
</dbReference>
<evidence type="ECO:0000259" key="14">
    <source>
        <dbReference type="Pfam" id="PF11940"/>
    </source>
</evidence>
<evidence type="ECO:0000313" key="18">
    <source>
        <dbReference type="Proteomes" id="UP000235994"/>
    </source>
</evidence>
<dbReference type="Pfam" id="PF11940">
    <property type="entry name" value="DUF3458"/>
    <property type="match status" value="1"/>
</dbReference>
<evidence type="ECO:0000256" key="7">
    <source>
        <dbReference type="ARBA" id="ARBA00022670"/>
    </source>
</evidence>
<dbReference type="GO" id="GO:0016285">
    <property type="term" value="F:alanyl aminopeptidase activity"/>
    <property type="evidence" value="ECO:0007669"/>
    <property type="project" value="UniProtKB-EC"/>
</dbReference>
<keyword evidence="18" id="KW-1185">Reference proteome</keyword>
<evidence type="ECO:0000259" key="16">
    <source>
        <dbReference type="Pfam" id="PF17900"/>
    </source>
</evidence>
<feature type="domain" description="Aminopeptidase N-like N-terminal" evidence="16">
    <location>
        <begin position="108"/>
        <end position="190"/>
    </location>
</feature>
<comment type="similarity">
    <text evidence="3">Belongs to the peptidase M1 family.</text>
</comment>
<dbReference type="Pfam" id="PF01433">
    <property type="entry name" value="Peptidase_M1"/>
    <property type="match status" value="1"/>
</dbReference>
<dbReference type="PANTHER" id="PTHR46322">
    <property type="entry name" value="PUROMYCIN-SENSITIVE AMINOPEPTIDASE"/>
    <property type="match status" value="1"/>
</dbReference>
<dbReference type="RefSeq" id="WP_102774736.1">
    <property type="nucleotide sequence ID" value="NZ_POQS01000006.1"/>
</dbReference>
<evidence type="ECO:0000256" key="12">
    <source>
        <dbReference type="NCBIfam" id="TIGR02414"/>
    </source>
</evidence>
<dbReference type="Gene3D" id="2.60.40.1730">
    <property type="entry name" value="tricorn interacting facor f3 domain"/>
    <property type="match status" value="1"/>
</dbReference>
<comment type="catalytic activity">
    <reaction evidence="1">
        <text>Release of an N-terminal amino acid, Xaa-|-Yaa- from a peptide, amide or arylamide. Xaa is preferably Ala, but may be most amino acids including Pro (slow action). When a terminal hydrophobic residue is followed by a prolyl residue, the two may be released as an intact Xaa-Pro dipeptide.</text>
        <dbReference type="EC" id="3.4.11.2"/>
    </reaction>
</comment>
<dbReference type="SUPFAM" id="SSF55486">
    <property type="entry name" value="Metalloproteases ('zincins'), catalytic domain"/>
    <property type="match status" value="1"/>
</dbReference>
<dbReference type="Gene3D" id="2.60.40.1840">
    <property type="match status" value="1"/>
</dbReference>
<feature type="domain" description="Peptidase M1 alanyl aminopeptidase C-terminal" evidence="15">
    <location>
        <begin position="576"/>
        <end position="898"/>
    </location>
</feature>